<accession>A0A498H6G3</accession>
<dbReference type="EMBL" id="LHQS01000001">
    <property type="protein sequence ID" value="RXE57390.1"/>
    <property type="molecule type" value="Genomic_DNA"/>
</dbReference>
<keyword evidence="4" id="KW-0460">Magnesium</keyword>
<organism evidence="9 10">
    <name type="scientific">Methanoculleus taiwanensis</name>
    <dbReference type="NCBI Taxonomy" id="1550565"/>
    <lineage>
        <taxon>Archaea</taxon>
        <taxon>Methanobacteriati</taxon>
        <taxon>Methanobacteriota</taxon>
        <taxon>Stenosarchaea group</taxon>
        <taxon>Methanomicrobia</taxon>
        <taxon>Methanomicrobiales</taxon>
        <taxon>Methanomicrobiaceae</taxon>
        <taxon>Methanoculleus</taxon>
    </lineage>
</organism>
<protein>
    <submittedName>
        <fullName evidence="9">F420-dependent oxidoreductase</fullName>
    </submittedName>
</protein>
<dbReference type="Proteomes" id="UP000290932">
    <property type="component" value="Unassembled WGS sequence"/>
</dbReference>
<dbReference type="InterPro" id="IPR008225">
    <property type="entry name" value="F420-0_g-glutamyl_ligase"/>
</dbReference>
<reference evidence="9 10" key="1">
    <citation type="journal article" date="2015" name="Int. J. Syst. Evol. Microbiol.">
        <title>Methanoculleus taiwanensis sp. nov., a methanogen isolated from deep marine sediment at the deformation front area near Taiwan.</title>
        <authorList>
            <person name="Weng C.Y."/>
            <person name="Chen S.C."/>
            <person name="Lai M.C."/>
            <person name="Wu S.Y."/>
            <person name="Lin S."/>
            <person name="Yang T.F."/>
            <person name="Chen P.C."/>
        </authorList>
    </citation>
    <scope>NUCLEOTIDE SEQUENCE [LARGE SCALE GENOMIC DNA]</scope>
    <source>
        <strain evidence="9 10">CYW4</strain>
    </source>
</reference>
<keyword evidence="2" id="KW-0479">Metal-binding</keyword>
<dbReference type="InterPro" id="IPR002847">
    <property type="entry name" value="F420-0_gamma-glut_ligase-dom"/>
</dbReference>
<keyword evidence="1" id="KW-0436">Ligase</keyword>
<dbReference type="PANTHER" id="PTHR47917">
    <property type="match status" value="1"/>
</dbReference>
<dbReference type="Pfam" id="PF01996">
    <property type="entry name" value="F420_ligase"/>
    <property type="match status" value="1"/>
</dbReference>
<dbReference type="Gene3D" id="3.30.1330.100">
    <property type="entry name" value="CofE-like"/>
    <property type="match status" value="1"/>
</dbReference>
<keyword evidence="7" id="KW-0464">Manganese</keyword>
<dbReference type="RefSeq" id="WP_128693189.1">
    <property type="nucleotide sequence ID" value="NZ_LHQS01000001.1"/>
</dbReference>
<dbReference type="GO" id="GO:0052618">
    <property type="term" value="F:coenzyme F420-0:L-glutamate ligase activity"/>
    <property type="evidence" value="ECO:0007669"/>
    <property type="project" value="TreeGrafter"/>
</dbReference>
<keyword evidence="6" id="KW-0342">GTP-binding</keyword>
<evidence type="ECO:0000313" key="10">
    <source>
        <dbReference type="Proteomes" id="UP000290932"/>
    </source>
</evidence>
<evidence type="ECO:0000256" key="7">
    <source>
        <dbReference type="ARBA" id="ARBA00023211"/>
    </source>
</evidence>
<evidence type="ECO:0000256" key="1">
    <source>
        <dbReference type="ARBA" id="ARBA00022598"/>
    </source>
</evidence>
<dbReference type="PANTHER" id="PTHR47917:SF2">
    <property type="entry name" value="COENZYME F420:L-GLUTAMATE LIGASE-LIKE DOMAIN-CONTAINING PROTEIN"/>
    <property type="match status" value="1"/>
</dbReference>
<evidence type="ECO:0000256" key="3">
    <source>
        <dbReference type="ARBA" id="ARBA00022741"/>
    </source>
</evidence>
<evidence type="ECO:0000256" key="4">
    <source>
        <dbReference type="ARBA" id="ARBA00022842"/>
    </source>
</evidence>
<dbReference type="NCBIfam" id="TIGR01916">
    <property type="entry name" value="F420_cofE"/>
    <property type="match status" value="1"/>
</dbReference>
<dbReference type="Gene3D" id="3.90.1660.10">
    <property type="entry name" value="CofE-like domain"/>
    <property type="match status" value="1"/>
</dbReference>
<sequence length="270" mass="27700">MKENVFCVYGLKTELIHAGDDMVDHLIDASADAGCGAFRDGDIIVIAESAVATAEGRIVALDSVEPSAAATALGAQHRIDPRLAEIVLSESEKVVGGIDGFLLCLKNGTLLPNAGIDASNAPAGSVVLLPADPDKSAARIREGIRKRCGADTGVIVADSRTHAMRLGSSGVAIGCSGLLAVIDECGRTDLFGRELHVTKRAVADCIASAAELVMGEADECVPAAVVRGSGLPIGDYTGIATIDASECLFMGTALHANPALLDREGKTKPL</sequence>
<evidence type="ECO:0000259" key="8">
    <source>
        <dbReference type="Pfam" id="PF01996"/>
    </source>
</evidence>
<gene>
    <name evidence="9" type="ORF">ABH15_04720</name>
</gene>
<proteinExistence type="predicted"/>
<keyword evidence="3" id="KW-0547">Nucleotide-binding</keyword>
<evidence type="ECO:0000313" key="9">
    <source>
        <dbReference type="EMBL" id="RXE57390.1"/>
    </source>
</evidence>
<dbReference type="OrthoDB" id="11383at2157"/>
<dbReference type="SUPFAM" id="SSF144010">
    <property type="entry name" value="CofE-like"/>
    <property type="match status" value="1"/>
</dbReference>
<evidence type="ECO:0000256" key="5">
    <source>
        <dbReference type="ARBA" id="ARBA00022958"/>
    </source>
</evidence>
<name>A0A498H6G3_9EURY</name>
<evidence type="ECO:0000256" key="6">
    <source>
        <dbReference type="ARBA" id="ARBA00023134"/>
    </source>
</evidence>
<comment type="caution">
    <text evidence="9">The sequence shown here is derived from an EMBL/GenBank/DDBJ whole genome shotgun (WGS) entry which is preliminary data.</text>
</comment>
<dbReference type="GO" id="GO:0046872">
    <property type="term" value="F:metal ion binding"/>
    <property type="evidence" value="ECO:0007669"/>
    <property type="project" value="UniProtKB-KW"/>
</dbReference>
<keyword evidence="10" id="KW-1185">Reference proteome</keyword>
<evidence type="ECO:0000256" key="2">
    <source>
        <dbReference type="ARBA" id="ARBA00022723"/>
    </source>
</evidence>
<feature type="domain" description="Coenzyme F420:L-glutamate ligase-like" evidence="8">
    <location>
        <begin position="10"/>
        <end position="228"/>
    </location>
</feature>
<dbReference type="AlphaFoldDB" id="A0A498H6G3"/>
<keyword evidence="5" id="KW-0630">Potassium</keyword>
<dbReference type="GO" id="GO:0005525">
    <property type="term" value="F:GTP binding"/>
    <property type="evidence" value="ECO:0007669"/>
    <property type="project" value="UniProtKB-KW"/>
</dbReference>